<comment type="caution">
    <text evidence="2">The sequence shown here is derived from an EMBL/GenBank/DDBJ whole genome shotgun (WGS) entry which is preliminary data.</text>
</comment>
<dbReference type="EMBL" id="BLBS01000034">
    <property type="protein sequence ID" value="GET89142.1"/>
    <property type="molecule type" value="Genomic_DNA"/>
</dbReference>
<dbReference type="PANTHER" id="PTHR34258">
    <property type="entry name" value="ARMADILLO-LIKE HELICAL DOMAIN CONTAINING PROTEIN 1"/>
    <property type="match status" value="1"/>
</dbReference>
<reference evidence="2" key="1">
    <citation type="submission" date="2019-11" db="EMBL/GenBank/DDBJ databases">
        <title>Leishmania tarentolae CDS.</title>
        <authorList>
            <person name="Goto Y."/>
            <person name="Yamagishi J."/>
        </authorList>
    </citation>
    <scope>NUCLEOTIDE SEQUENCE [LARGE SCALE GENOMIC DNA]</scope>
    <source>
        <strain evidence="2">Parrot Tar II</strain>
    </source>
</reference>
<feature type="region of interest" description="Disordered" evidence="1">
    <location>
        <begin position="167"/>
        <end position="206"/>
    </location>
</feature>
<dbReference type="PANTHER" id="PTHR34258:SF1">
    <property type="entry name" value="ARMADILLO-LIKE HELICAL DOMAIN CONTAINING PROTEIN 1"/>
    <property type="match status" value="1"/>
</dbReference>
<sequence>MTGLQAAHASGAANSRRGMPQRAATNAAFSLPTPKPVLARPAAIEAVLKKRTPHGLRAKWRETATAPQLRGRRAAVWLSVWDSACTAQRVCMLESLKALHSASNSNSLEEDLGDAAPLLLTRITSWWKLRYGTWVSDSVSSAAAASAKAAGAGAAAAGTSAIGETQKASAKDKASSVPLLSSTAPDSSTDPSGDGPFPGGMSASMSPSSELLTQIEAITIFLRGSRFLLQFVEGGGATTLTDCLETTAYSPPSSSTALKTSGGDAVAASSPAPALFTQERRAITLLLLHIVNAGRVYREMVGDEEGVLHVLRTLQHETDALVAAPLTELLAVLGQGHPRLANGIQTGLLRVLADSVKSAQVSTLTDAPNVTGSRRVHEVVVLHTARAIRALQLQREQHHYAQFYLGGCADSALEAGVDYVPIVGMNGVVNTVSFSGIPAGGVLDSSPSCDPLLRPLSRSEYLDTLFQLALADQSMALQVEGCELLSLAAKNLHFTQDILTRCLDTVDEDEYVIHIEQEDANAQQERLRRQRRQLSCGRTAALLLISRPMTNQRRKLLLGLISQRSGHMTFLKHLRLTAHGDTATVVDCCHALQFIVRTATEMQRQHMGISGVSSRQDVKGASDDTTSSGALWLRVTEAVQAALGESMFQLLLFQKLSESDCMAVLRAARAAVVPLGSTEAY</sequence>
<organism evidence="2 3">
    <name type="scientific">Leishmania tarentolae</name>
    <name type="common">Sauroleishmania tarentolae</name>
    <dbReference type="NCBI Taxonomy" id="5689"/>
    <lineage>
        <taxon>Eukaryota</taxon>
        <taxon>Discoba</taxon>
        <taxon>Euglenozoa</taxon>
        <taxon>Kinetoplastea</taxon>
        <taxon>Metakinetoplastina</taxon>
        <taxon>Trypanosomatida</taxon>
        <taxon>Trypanosomatidae</taxon>
        <taxon>Leishmaniinae</taxon>
        <taxon>Leishmania</taxon>
        <taxon>lizard Leishmania</taxon>
    </lineage>
</organism>
<proteinExistence type="predicted"/>
<dbReference type="VEuPathDB" id="TriTrypDB:LtaPh_2505800"/>
<accession>A0A640KI40</accession>
<dbReference type="AlphaFoldDB" id="A0A640KI40"/>
<gene>
    <name evidence="2" type="ORF">LtaPh_2505800</name>
</gene>
<dbReference type="InterPro" id="IPR041090">
    <property type="entry name" value="DUF5578"/>
</dbReference>
<dbReference type="Pfam" id="PF17741">
    <property type="entry name" value="DUF5578"/>
    <property type="match status" value="1"/>
</dbReference>
<protein>
    <submittedName>
        <fullName evidence="2">Uncharacterized protein</fullName>
    </submittedName>
</protein>
<dbReference type="OrthoDB" id="278163at2759"/>
<evidence type="ECO:0000256" key="1">
    <source>
        <dbReference type="SAM" id="MobiDB-lite"/>
    </source>
</evidence>
<feature type="compositionally biased region" description="Low complexity" evidence="1">
    <location>
        <begin position="181"/>
        <end position="206"/>
    </location>
</feature>
<keyword evidence="3" id="KW-1185">Reference proteome</keyword>
<evidence type="ECO:0000313" key="2">
    <source>
        <dbReference type="EMBL" id="GET89142.1"/>
    </source>
</evidence>
<dbReference type="Proteomes" id="UP000419144">
    <property type="component" value="Unassembled WGS sequence"/>
</dbReference>
<feature type="region of interest" description="Disordered" evidence="1">
    <location>
        <begin position="1"/>
        <end position="22"/>
    </location>
</feature>
<name>A0A640KI40_LEITA</name>
<evidence type="ECO:0000313" key="3">
    <source>
        <dbReference type="Proteomes" id="UP000419144"/>
    </source>
</evidence>